<dbReference type="EMBL" id="SAYW01000002">
    <property type="protein sequence ID" value="RWU08125.1"/>
    <property type="molecule type" value="Genomic_DNA"/>
</dbReference>
<reference evidence="2 3" key="1">
    <citation type="submission" date="2018-06" db="EMBL/GenBank/DDBJ databases">
        <title>Pedobacter endophyticus sp. nov., an endophytic bacterium isolated from a leaf of Triticum aestivum.</title>
        <authorList>
            <person name="Zhang L."/>
        </authorList>
    </citation>
    <scope>NUCLEOTIDE SEQUENCE [LARGE SCALE GENOMIC DNA]</scope>
    <source>
        <strain evidence="2 3">CM134L-2</strain>
    </source>
</reference>
<organism evidence="2 3">
    <name type="scientific">Pedobacter chitinilyticus</name>
    <dbReference type="NCBI Taxonomy" id="2233776"/>
    <lineage>
        <taxon>Bacteria</taxon>
        <taxon>Pseudomonadati</taxon>
        <taxon>Bacteroidota</taxon>
        <taxon>Sphingobacteriia</taxon>
        <taxon>Sphingobacteriales</taxon>
        <taxon>Sphingobacteriaceae</taxon>
        <taxon>Pedobacter</taxon>
    </lineage>
</organism>
<protein>
    <submittedName>
        <fullName evidence="2">Uncharacterized protein</fullName>
    </submittedName>
</protein>
<evidence type="ECO:0000256" key="1">
    <source>
        <dbReference type="SAM" id="MobiDB-lite"/>
    </source>
</evidence>
<feature type="compositionally biased region" description="Basic and acidic residues" evidence="1">
    <location>
        <begin position="316"/>
        <end position="329"/>
    </location>
</feature>
<dbReference type="Proteomes" id="UP000284120">
    <property type="component" value="Unassembled WGS sequence"/>
</dbReference>
<evidence type="ECO:0000313" key="3">
    <source>
        <dbReference type="Proteomes" id="UP000284120"/>
    </source>
</evidence>
<proteinExistence type="predicted"/>
<accession>A0A443YVW8</accession>
<comment type="caution">
    <text evidence="2">The sequence shown here is derived from an EMBL/GenBank/DDBJ whole genome shotgun (WGS) entry which is preliminary data.</text>
</comment>
<dbReference type="AlphaFoldDB" id="A0A443YVW8"/>
<feature type="compositionally biased region" description="Polar residues" evidence="1">
    <location>
        <begin position="236"/>
        <end position="247"/>
    </location>
</feature>
<dbReference type="OrthoDB" id="6372253at2"/>
<sequence>MSNAEINQENFDYLAKQLAYSGFSEISQQELEKKMLKDKEEFSIEHSAMIGKDKVHVTLNFAKGKNRPELSDKEYYFFNSFDMQLQKEGQENAIKQNFGMYYGNSFSMHEAYNLMDGRSVNKTFISKDKEPYNAWAYIDFKKTTDDGNFQMKRAFNFDLDKALQKLPIKNIEVEKVRENLAANLGRGTIQMVNFVYGDREEKRYIEAAPRYNGINLYDENMKRQFLANENDKKQQTGEQLDQSQRMENGSEAVKSESQPTETEVSAHKQENGENKPGAVVNETSTEVLQVDKMKPEAQTQKQETADTKAVAATPAKQEHKNGQKNDPATKQKVASKKQRSRGRVR</sequence>
<dbReference type="RefSeq" id="WP_113646650.1">
    <property type="nucleotide sequence ID" value="NZ_QMHN01000002.1"/>
</dbReference>
<keyword evidence="3" id="KW-1185">Reference proteome</keyword>
<feature type="compositionally biased region" description="Basic and acidic residues" evidence="1">
    <location>
        <begin position="264"/>
        <end position="273"/>
    </location>
</feature>
<gene>
    <name evidence="2" type="ORF">DPV69_07020</name>
</gene>
<feature type="region of interest" description="Disordered" evidence="1">
    <location>
        <begin position="229"/>
        <end position="345"/>
    </location>
</feature>
<name>A0A443YVW8_9SPHI</name>
<evidence type="ECO:0000313" key="2">
    <source>
        <dbReference type="EMBL" id="RWU08125.1"/>
    </source>
</evidence>
<feature type="compositionally biased region" description="Basic residues" evidence="1">
    <location>
        <begin position="333"/>
        <end position="345"/>
    </location>
</feature>